<gene>
    <name evidence="1" type="ORF">O0R41_06205</name>
</gene>
<dbReference type="EMBL" id="JAPTHD010000001">
    <property type="protein sequence ID" value="MDV5823189.1"/>
    <property type="molecule type" value="Genomic_DNA"/>
</dbReference>
<comment type="caution">
    <text evidence="1">The sequence shown here is derived from an EMBL/GenBank/DDBJ whole genome shotgun (WGS) entry which is preliminary data.</text>
</comment>
<dbReference type="RefSeq" id="WP_317516236.1">
    <property type="nucleotide sequence ID" value="NZ_JAPTHD010000001.1"/>
</dbReference>
<accession>A0ABU3ZUJ3</accession>
<dbReference type="Gene3D" id="3.30.420.240">
    <property type="match status" value="1"/>
</dbReference>
<proteinExistence type="predicted"/>
<protein>
    <submittedName>
        <fullName evidence="1">Terminase</fullName>
    </submittedName>
</protein>
<organism evidence="1 2">
    <name type="scientific">Sphingobium naphthae</name>
    <dbReference type="NCBI Taxonomy" id="1886786"/>
    <lineage>
        <taxon>Bacteria</taxon>
        <taxon>Pseudomonadati</taxon>
        <taxon>Pseudomonadota</taxon>
        <taxon>Alphaproteobacteria</taxon>
        <taxon>Sphingomonadales</taxon>
        <taxon>Sphingomonadaceae</taxon>
        <taxon>Sphingobium</taxon>
    </lineage>
</organism>
<dbReference type="Proteomes" id="UP001185984">
    <property type="component" value="Unassembled WGS sequence"/>
</dbReference>
<evidence type="ECO:0000313" key="1">
    <source>
        <dbReference type="EMBL" id="MDV5823189.1"/>
    </source>
</evidence>
<evidence type="ECO:0000313" key="2">
    <source>
        <dbReference type="Proteomes" id="UP001185984"/>
    </source>
</evidence>
<sequence length="412" mass="46797">MYKATGTQLRTKTWPELSKWYALLQFDVLREMFKLEATSIHAADAGHERTWRIDAIPWSERNTEAFAGLHNAGKRVILLFDEASAIIDPIWDTASGGLTDADTEILWLAYGNPTRNTGRFKETIAGRFRSQWTHRQVDGRNVKRTNKALLQTWIDTYGEDSDFVRVRVKGQFPRAGSTQFISSEIVQQARKREAGEVLRSDPLIFGVDIARFGDDHSTLAIRRGRDARSIEWKRWHGADTMQVAGDIALEARRWHPEAIFVDVGAMGAGVIDRLRQLQVQNVFEVNFGGKGREVDWATGVRVKTTNKRAEIWTKMRAWLATAAIPDEDDLEADLTGPEYGYGPDQVSIQLERKKDMKARGLPSPDDADALACTFAEMVMPVDVPGYLNPDHFIPTRDYDRYKELDVLDARYH</sequence>
<name>A0ABU3ZUJ3_9SPHN</name>
<reference evidence="2" key="1">
    <citation type="journal article" date="2022" name="J Environ Chem Eng">
        <title>Biodegradation of petroleum oil using a constructed nonpathogenic and heavy metal-tolerant bacterial consortium isolated from marine sponges.</title>
        <authorList>
            <person name="Dechsakulwatana C."/>
            <person name="Rungsihiranrut A."/>
            <person name="Muangchinda C."/>
            <person name="Ningthoujam R."/>
            <person name="Klankeo P."/>
            <person name="Pinyakong O."/>
        </authorList>
    </citation>
    <scope>NUCLEOTIDE SEQUENCE [LARGE SCALE GENOMIC DNA]</scope>
    <source>
        <strain evidence="2">MO2-4</strain>
    </source>
</reference>
<keyword evidence="2" id="KW-1185">Reference proteome</keyword>